<dbReference type="RefSeq" id="WP_029973964.1">
    <property type="nucleotide sequence ID" value="NZ_CP011913.1"/>
</dbReference>
<organism evidence="2 3">
    <name type="scientific">Corynebacterium ulcerans FRC58</name>
    <dbReference type="NCBI Taxonomy" id="1408268"/>
    <lineage>
        <taxon>Bacteria</taxon>
        <taxon>Bacillati</taxon>
        <taxon>Actinomycetota</taxon>
        <taxon>Actinomycetes</taxon>
        <taxon>Mycobacteriales</taxon>
        <taxon>Corynebacteriaceae</taxon>
        <taxon>Corynebacterium</taxon>
    </lineage>
</organism>
<dbReference type="PANTHER" id="PTHR43194">
    <property type="entry name" value="HYDROLASE ALPHA/BETA FOLD FAMILY"/>
    <property type="match status" value="1"/>
</dbReference>
<evidence type="ECO:0000313" key="2">
    <source>
        <dbReference type="EMBL" id="AKN78118.1"/>
    </source>
</evidence>
<dbReference type="PRINTS" id="PR00111">
    <property type="entry name" value="ABHYDROLASE"/>
</dbReference>
<dbReference type="PANTHER" id="PTHR43194:SF2">
    <property type="entry name" value="PEROXISOMAL MEMBRANE PROTEIN LPX1"/>
    <property type="match status" value="1"/>
</dbReference>
<protein>
    <submittedName>
        <fullName evidence="2">Alpha/beta hydrolase</fullName>
    </submittedName>
</protein>
<dbReference type="InterPro" id="IPR050228">
    <property type="entry name" value="Carboxylesterase_BioH"/>
</dbReference>
<dbReference type="Pfam" id="PF12697">
    <property type="entry name" value="Abhydrolase_6"/>
    <property type="match status" value="1"/>
</dbReference>
<gene>
    <name evidence="2" type="ORF">CulFRC58_2264</name>
</gene>
<dbReference type="InterPro" id="IPR000073">
    <property type="entry name" value="AB_hydrolase_1"/>
</dbReference>
<feature type="domain" description="AB hydrolase-1" evidence="1">
    <location>
        <begin position="25"/>
        <end position="252"/>
    </location>
</feature>
<name>A0ABM5U3R6_CORUL</name>
<reference evidence="2 3" key="1">
    <citation type="journal article" date="2014" name="Int. J. Syst. Evol. Microbiol.">
        <title>Draft Genome Sequence of Corynebacterium ulcerans FRC58, Isolated from the Bronchitic Aspiration of a Patient in France.</title>
        <authorList>
            <person name="Silva Ado S."/>
            <person name="Barauna R.A."/>
            <person name="de Sa P.C."/>
            <person name="das Gracas D.A."/>
            <person name="Carneiro A.R."/>
            <person name="Thouvenin M."/>
            <person name="Azevedo V."/>
            <person name="Badell E."/>
            <person name="Guiso N."/>
            <person name="da Silva A.L."/>
            <person name="Ramos R.T."/>
        </authorList>
    </citation>
    <scope>NUCLEOTIDE SEQUENCE [LARGE SCALE GENOMIC DNA]</scope>
    <source>
        <strain evidence="2 3">FRC58</strain>
    </source>
</reference>
<dbReference type="Proteomes" id="UP000036185">
    <property type="component" value="Chromosome"/>
</dbReference>
<dbReference type="GO" id="GO:0016787">
    <property type="term" value="F:hydrolase activity"/>
    <property type="evidence" value="ECO:0007669"/>
    <property type="project" value="UniProtKB-KW"/>
</dbReference>
<keyword evidence="2" id="KW-0378">Hydrolase</keyword>
<evidence type="ECO:0000259" key="1">
    <source>
        <dbReference type="Pfam" id="PF12697"/>
    </source>
</evidence>
<dbReference type="InterPro" id="IPR029058">
    <property type="entry name" value="AB_hydrolase_fold"/>
</dbReference>
<keyword evidence="3" id="KW-1185">Reference proteome</keyword>
<proteinExistence type="predicted"/>
<dbReference type="EMBL" id="CP011913">
    <property type="protein sequence ID" value="AKN78118.1"/>
    <property type="molecule type" value="Genomic_DNA"/>
</dbReference>
<dbReference type="PRINTS" id="PR00412">
    <property type="entry name" value="EPOXHYDRLASE"/>
</dbReference>
<sequence>MSHRIEILQSGCRLVGEVRGHGTDVVLVHGAGMDRRMYDLQVAPLQDAGCRVLTMDMRGHGESRPAVAVPEATPESDVLAMMDDVGMNSAVLVGQSLGGNVCQSLARTSSDRVRALVIIDSAWNREQLTPLDRLSLWISTPLLRVSPWSWLVDRMARASAATPEGVALARRSFSQLSKGEFLHAWELAKSELSPQHEGTPDLPLLLICGEKDGTGEILRSMRKWADETGVPLHIVPGAGHLSNVDRPDFVNQVLLDFLAQFHE</sequence>
<dbReference type="InterPro" id="IPR000639">
    <property type="entry name" value="Epox_hydrolase-like"/>
</dbReference>
<accession>A0ABM5U3R6</accession>
<evidence type="ECO:0000313" key="3">
    <source>
        <dbReference type="Proteomes" id="UP000036185"/>
    </source>
</evidence>
<dbReference type="SUPFAM" id="SSF53474">
    <property type="entry name" value="alpha/beta-Hydrolases"/>
    <property type="match status" value="1"/>
</dbReference>
<dbReference type="Gene3D" id="3.40.50.1820">
    <property type="entry name" value="alpha/beta hydrolase"/>
    <property type="match status" value="1"/>
</dbReference>